<dbReference type="GO" id="GO:0030973">
    <property type="term" value="F:molybdate ion binding"/>
    <property type="evidence" value="ECO:0007669"/>
    <property type="project" value="TreeGrafter"/>
</dbReference>
<protein>
    <submittedName>
        <fullName evidence="6">Molybdate transport system substrate-binding protein</fullName>
    </submittedName>
</protein>
<dbReference type="SUPFAM" id="SSF53850">
    <property type="entry name" value="Periplasmic binding protein-like II"/>
    <property type="match status" value="1"/>
</dbReference>
<dbReference type="GO" id="GO:0015689">
    <property type="term" value="P:molybdate ion transport"/>
    <property type="evidence" value="ECO:0007669"/>
    <property type="project" value="InterPro"/>
</dbReference>
<evidence type="ECO:0000256" key="2">
    <source>
        <dbReference type="ARBA" id="ARBA00022723"/>
    </source>
</evidence>
<keyword evidence="7" id="KW-1185">Reference proteome</keyword>
<accession>A0A5D3WJE0</accession>
<keyword evidence="4" id="KW-0500">Molybdenum</keyword>
<proteinExistence type="inferred from homology"/>
<comment type="similarity">
    <text evidence="1">Belongs to the bacterial solute-binding protein ModA family.</text>
</comment>
<dbReference type="PANTHER" id="PTHR30632">
    <property type="entry name" value="MOLYBDATE-BINDING PERIPLASMIC PROTEIN"/>
    <property type="match status" value="1"/>
</dbReference>
<reference evidence="6 7" key="1">
    <citation type="submission" date="2019-07" db="EMBL/GenBank/DDBJ databases">
        <title>Genomic Encyclopedia of Type Strains, Phase IV (KMG-IV): sequencing the most valuable type-strain genomes for metagenomic binning, comparative biology and taxonomic classification.</title>
        <authorList>
            <person name="Goeker M."/>
        </authorList>
    </citation>
    <scope>NUCLEOTIDE SEQUENCE [LARGE SCALE GENOMIC DNA]</scope>
    <source>
        <strain evidence="6 7">SS015</strain>
    </source>
</reference>
<dbReference type="RefSeq" id="WP_148896762.1">
    <property type="nucleotide sequence ID" value="NZ_VNIB01000013.1"/>
</dbReference>
<dbReference type="OrthoDB" id="9785015at2"/>
<dbReference type="Proteomes" id="UP000324159">
    <property type="component" value="Unassembled WGS sequence"/>
</dbReference>
<name>A0A5D3WJE0_9BACT</name>
<evidence type="ECO:0000256" key="4">
    <source>
        <dbReference type="PIRSR" id="PIRSR004846-1"/>
    </source>
</evidence>
<comment type="caution">
    <text evidence="6">The sequence shown here is derived from an EMBL/GenBank/DDBJ whole genome shotgun (WGS) entry which is preliminary data.</text>
</comment>
<evidence type="ECO:0000256" key="5">
    <source>
        <dbReference type="SAM" id="SignalP"/>
    </source>
</evidence>
<dbReference type="InterPro" id="IPR005950">
    <property type="entry name" value="ModA"/>
</dbReference>
<dbReference type="AlphaFoldDB" id="A0A5D3WJE0"/>
<keyword evidence="2 4" id="KW-0479">Metal-binding</keyword>
<evidence type="ECO:0000256" key="3">
    <source>
        <dbReference type="ARBA" id="ARBA00022729"/>
    </source>
</evidence>
<feature type="binding site" evidence="4">
    <location>
        <position position="57"/>
    </location>
    <ligand>
        <name>molybdate</name>
        <dbReference type="ChEBI" id="CHEBI:36264"/>
    </ligand>
</feature>
<feature type="binding site" evidence="4">
    <location>
        <position position="171"/>
    </location>
    <ligand>
        <name>molybdate</name>
        <dbReference type="ChEBI" id="CHEBI:36264"/>
    </ligand>
</feature>
<dbReference type="Pfam" id="PF13531">
    <property type="entry name" value="SBP_bac_11"/>
    <property type="match status" value="1"/>
</dbReference>
<evidence type="ECO:0000256" key="1">
    <source>
        <dbReference type="ARBA" id="ARBA00009175"/>
    </source>
</evidence>
<feature type="signal peptide" evidence="5">
    <location>
        <begin position="1"/>
        <end position="19"/>
    </location>
</feature>
<dbReference type="Gene3D" id="3.40.190.10">
    <property type="entry name" value="Periplasmic binding protein-like II"/>
    <property type="match status" value="2"/>
</dbReference>
<dbReference type="InterPro" id="IPR050682">
    <property type="entry name" value="ModA/WtpA"/>
</dbReference>
<dbReference type="EMBL" id="VNIB01000013">
    <property type="protein sequence ID" value="TYO96693.1"/>
    <property type="molecule type" value="Genomic_DNA"/>
</dbReference>
<gene>
    <name evidence="6" type="ORF">EDC39_11383</name>
</gene>
<evidence type="ECO:0000313" key="7">
    <source>
        <dbReference type="Proteomes" id="UP000324159"/>
    </source>
</evidence>
<feature type="chain" id="PRO_5022965029" evidence="5">
    <location>
        <begin position="20"/>
        <end position="257"/>
    </location>
</feature>
<dbReference type="PANTHER" id="PTHR30632:SF0">
    <property type="entry name" value="SULFATE-BINDING PROTEIN"/>
    <property type="match status" value="1"/>
</dbReference>
<dbReference type="GO" id="GO:0046872">
    <property type="term" value="F:metal ion binding"/>
    <property type="evidence" value="ECO:0007669"/>
    <property type="project" value="UniProtKB-KW"/>
</dbReference>
<sequence length="257" mass="27209">MKRLLVCLILLLAPTVAGADELRIFAASSLTEPLGEAATVYGDRHPGVRIRLHFAGSQTLAAQIEQGAPADLFIAASQDAMARLERAGLVEQPAFIARNRLVLAVTADMAEQIRTPADLARPGLLLVVGNPQVPIGAYTRRLFERLAGDPGFGAARVAAIRNNVVSEETQVKAIVAKLLLGEADAGIVYQSDLTAPAARRLVGRAFPCGDLPVARYPAAVLTGGNRRPAREFLAFLATPPGTDIMRRHGFLPPGDGP</sequence>
<dbReference type="NCBIfam" id="TIGR01256">
    <property type="entry name" value="modA"/>
    <property type="match status" value="1"/>
</dbReference>
<keyword evidence="3 5" id="KW-0732">Signal</keyword>
<organism evidence="6 7">
    <name type="scientific">Geothermobacter ehrlichii</name>
    <dbReference type="NCBI Taxonomy" id="213224"/>
    <lineage>
        <taxon>Bacteria</taxon>
        <taxon>Pseudomonadati</taxon>
        <taxon>Thermodesulfobacteriota</taxon>
        <taxon>Desulfuromonadia</taxon>
        <taxon>Desulfuromonadales</taxon>
        <taxon>Geothermobacteraceae</taxon>
        <taxon>Geothermobacter</taxon>
    </lineage>
</organism>
<feature type="binding site" evidence="4">
    <location>
        <position position="29"/>
    </location>
    <ligand>
        <name>molybdate</name>
        <dbReference type="ChEBI" id="CHEBI:36264"/>
    </ligand>
</feature>
<dbReference type="PIRSF" id="PIRSF004846">
    <property type="entry name" value="ModA"/>
    <property type="match status" value="1"/>
</dbReference>
<feature type="binding site" evidence="4">
    <location>
        <position position="189"/>
    </location>
    <ligand>
        <name>molybdate</name>
        <dbReference type="ChEBI" id="CHEBI:36264"/>
    </ligand>
</feature>
<evidence type="ECO:0000313" key="6">
    <source>
        <dbReference type="EMBL" id="TYO96693.1"/>
    </source>
</evidence>